<sequence length="136" mass="14745">MQIRSFKLRARDHHVRVVPATDHEGCPFSGPGVDLRGERAEQALEAAGPLFAALAAFEPGVVIRSLSFDLERGRLLATLEPTTPERDARPRVVRIDGGPALQTLLPLIASLATSLSAIATPVLAARPKDHEQREDR</sequence>
<dbReference type="AlphaFoldDB" id="A0A6N7PQX4"/>
<evidence type="ECO:0000313" key="1">
    <source>
        <dbReference type="EMBL" id="MRG91251.1"/>
    </source>
</evidence>
<dbReference type="EMBL" id="WJIE01000001">
    <property type="protein sequence ID" value="MRG91251.1"/>
    <property type="molecule type" value="Genomic_DNA"/>
</dbReference>
<protein>
    <submittedName>
        <fullName evidence="1">Uncharacterized protein</fullName>
    </submittedName>
</protein>
<dbReference type="RefSeq" id="WP_153818069.1">
    <property type="nucleotide sequence ID" value="NZ_WJIE01000001.1"/>
</dbReference>
<comment type="caution">
    <text evidence="1">The sequence shown here is derived from an EMBL/GenBank/DDBJ whole genome shotgun (WGS) entry which is preliminary data.</text>
</comment>
<dbReference type="Proteomes" id="UP000440224">
    <property type="component" value="Unassembled WGS sequence"/>
</dbReference>
<dbReference type="OrthoDB" id="5522796at2"/>
<proteinExistence type="predicted"/>
<gene>
    <name evidence="1" type="ORF">GF068_04840</name>
</gene>
<reference evidence="1 2" key="1">
    <citation type="submission" date="2019-10" db="EMBL/GenBank/DDBJ databases">
        <title>A soil myxobacterium in the family Polyangiaceae.</title>
        <authorList>
            <person name="Li Y."/>
            <person name="Wang J."/>
        </authorList>
    </citation>
    <scope>NUCLEOTIDE SEQUENCE [LARGE SCALE GENOMIC DNA]</scope>
    <source>
        <strain evidence="1 2">DSM 14734</strain>
    </source>
</reference>
<keyword evidence="2" id="KW-1185">Reference proteome</keyword>
<evidence type="ECO:0000313" key="2">
    <source>
        <dbReference type="Proteomes" id="UP000440224"/>
    </source>
</evidence>
<name>A0A6N7PQX4_9BACT</name>
<organism evidence="1 2">
    <name type="scientific">Polyangium spumosum</name>
    <dbReference type="NCBI Taxonomy" id="889282"/>
    <lineage>
        <taxon>Bacteria</taxon>
        <taxon>Pseudomonadati</taxon>
        <taxon>Myxococcota</taxon>
        <taxon>Polyangia</taxon>
        <taxon>Polyangiales</taxon>
        <taxon>Polyangiaceae</taxon>
        <taxon>Polyangium</taxon>
    </lineage>
</organism>
<accession>A0A6N7PQX4</accession>